<name>A0A835A4M5_TETSI</name>
<dbReference type="EMBL" id="JABCRI010000001">
    <property type="protein sequence ID" value="KAF8413947.1"/>
    <property type="molecule type" value="Genomic_DNA"/>
</dbReference>
<evidence type="ECO:0000313" key="1">
    <source>
        <dbReference type="EMBL" id="KAF8413947.1"/>
    </source>
</evidence>
<gene>
    <name evidence="1" type="ORF">HHK36_001944</name>
</gene>
<dbReference type="AlphaFoldDB" id="A0A835A4M5"/>
<evidence type="ECO:0000313" key="2">
    <source>
        <dbReference type="Proteomes" id="UP000655225"/>
    </source>
</evidence>
<protein>
    <submittedName>
        <fullName evidence="1">Uncharacterized protein</fullName>
    </submittedName>
</protein>
<proteinExistence type="predicted"/>
<comment type="caution">
    <text evidence="1">The sequence shown here is derived from an EMBL/GenBank/DDBJ whole genome shotgun (WGS) entry which is preliminary data.</text>
</comment>
<accession>A0A835A4M5</accession>
<organism evidence="1 2">
    <name type="scientific">Tetracentron sinense</name>
    <name type="common">Spur-leaf</name>
    <dbReference type="NCBI Taxonomy" id="13715"/>
    <lineage>
        <taxon>Eukaryota</taxon>
        <taxon>Viridiplantae</taxon>
        <taxon>Streptophyta</taxon>
        <taxon>Embryophyta</taxon>
        <taxon>Tracheophyta</taxon>
        <taxon>Spermatophyta</taxon>
        <taxon>Magnoliopsida</taxon>
        <taxon>Trochodendrales</taxon>
        <taxon>Trochodendraceae</taxon>
        <taxon>Tetracentron</taxon>
    </lineage>
</organism>
<dbReference type="Proteomes" id="UP000655225">
    <property type="component" value="Unassembled WGS sequence"/>
</dbReference>
<reference evidence="1 2" key="1">
    <citation type="submission" date="2020-04" db="EMBL/GenBank/DDBJ databases">
        <title>Plant Genome Project.</title>
        <authorList>
            <person name="Zhang R.-G."/>
        </authorList>
    </citation>
    <scope>NUCLEOTIDE SEQUENCE [LARGE SCALE GENOMIC DNA]</scope>
    <source>
        <strain evidence="1">YNK0</strain>
        <tissue evidence="1">Leaf</tissue>
    </source>
</reference>
<sequence>MFELLKSDIAVKPREEEKKVDTRDNQTGNVAAWQVGHCPCLDLYMGLGRMRMVHSRYARYWTLEVNVKTDRTVTSKEKEPLAGSLVLRFDGSSSGDITYFGIGRVL</sequence>
<keyword evidence="2" id="KW-1185">Reference proteome</keyword>